<dbReference type="GO" id="GO:0006506">
    <property type="term" value="P:GPI anchor biosynthetic process"/>
    <property type="evidence" value="ECO:0007669"/>
    <property type="project" value="UniProtKB-UniPathway"/>
</dbReference>
<evidence type="ECO:0000256" key="7">
    <source>
        <dbReference type="ARBA" id="ARBA00022824"/>
    </source>
</evidence>
<keyword evidence="10" id="KW-0325">Glycoprotein</keyword>
<dbReference type="STRING" id="983966.A0A1E4S4F5"/>
<comment type="subcellular location">
    <subcellularLocation>
        <location evidence="11">Endoplasmic reticulum membrane</location>
        <topology evidence="11">Single-pass membrane protein</topology>
    </subcellularLocation>
    <subcellularLocation>
        <location evidence="1">Endoplasmic reticulum membrane</location>
        <topology evidence="1">Single-pass type III membrane protein</topology>
    </subcellularLocation>
</comment>
<evidence type="ECO:0000256" key="1">
    <source>
        <dbReference type="ARBA" id="ARBA00004643"/>
    </source>
</evidence>
<evidence type="ECO:0000256" key="3">
    <source>
        <dbReference type="ARBA" id="ARBA00010345"/>
    </source>
</evidence>
<evidence type="ECO:0000313" key="12">
    <source>
        <dbReference type="EMBL" id="ODV74330.1"/>
    </source>
</evidence>
<protein>
    <recommendedName>
        <fullName evidence="4 11">Protein PBN1</fullName>
    </recommendedName>
</protein>
<dbReference type="GO" id="GO:0005789">
    <property type="term" value="C:endoplasmic reticulum membrane"/>
    <property type="evidence" value="ECO:0007669"/>
    <property type="project" value="UniProtKB-SubCell"/>
</dbReference>
<evidence type="ECO:0000256" key="6">
    <source>
        <dbReference type="ARBA" id="ARBA00022692"/>
    </source>
</evidence>
<keyword evidence="7 11" id="KW-0256">Endoplasmic reticulum</keyword>
<dbReference type="Proteomes" id="UP000094389">
    <property type="component" value="Unassembled WGS sequence"/>
</dbReference>
<dbReference type="GO" id="GO:1990529">
    <property type="term" value="C:glycosylphosphatidylinositol-mannosyltransferase I complex"/>
    <property type="evidence" value="ECO:0007669"/>
    <property type="project" value="TreeGrafter"/>
</dbReference>
<dbReference type="GeneID" id="30989129"/>
<dbReference type="Pfam" id="PF08320">
    <property type="entry name" value="PIG-X"/>
    <property type="match status" value="1"/>
</dbReference>
<dbReference type="AlphaFoldDB" id="A0A1E4S4F5"/>
<keyword evidence="5 11" id="KW-0337">GPI-anchor biosynthesis</keyword>
<evidence type="ECO:0000256" key="5">
    <source>
        <dbReference type="ARBA" id="ARBA00022502"/>
    </source>
</evidence>
<dbReference type="OrthoDB" id="5546453at2759"/>
<evidence type="ECO:0000256" key="4">
    <source>
        <dbReference type="ARBA" id="ARBA00020410"/>
    </source>
</evidence>
<dbReference type="InterPro" id="IPR013233">
    <property type="entry name" value="PIG-X/PBN1"/>
</dbReference>
<keyword evidence="9" id="KW-0472">Membrane</keyword>
<organism evidence="12 13">
    <name type="scientific">Cyberlindnera jadinii (strain ATCC 18201 / CBS 1600 / BCRC 20928 / JCM 3617 / NBRC 0987 / NRRL Y-1542)</name>
    <name type="common">Torula yeast</name>
    <name type="synonym">Candida utilis</name>
    <dbReference type="NCBI Taxonomy" id="983966"/>
    <lineage>
        <taxon>Eukaryota</taxon>
        <taxon>Fungi</taxon>
        <taxon>Dikarya</taxon>
        <taxon>Ascomycota</taxon>
        <taxon>Saccharomycotina</taxon>
        <taxon>Saccharomycetes</taxon>
        <taxon>Phaffomycetales</taxon>
        <taxon>Phaffomycetaceae</taxon>
        <taxon>Cyberlindnera</taxon>
    </lineage>
</organism>
<evidence type="ECO:0000256" key="10">
    <source>
        <dbReference type="ARBA" id="ARBA00023180"/>
    </source>
</evidence>
<dbReference type="GO" id="GO:0000030">
    <property type="term" value="F:mannosyltransferase activity"/>
    <property type="evidence" value="ECO:0007669"/>
    <property type="project" value="TreeGrafter"/>
</dbReference>
<keyword evidence="6" id="KW-0812">Transmembrane</keyword>
<dbReference type="InterPro" id="IPR042322">
    <property type="entry name" value="Pbn1"/>
</dbReference>
<dbReference type="RefSeq" id="XP_020071369.1">
    <property type="nucleotide sequence ID" value="XM_020214733.1"/>
</dbReference>
<name>A0A1E4S4F5_CYBJN</name>
<gene>
    <name evidence="12" type="ORF">CYBJADRAFT_167021</name>
</gene>
<keyword evidence="13" id="KW-1185">Reference proteome</keyword>
<evidence type="ECO:0000256" key="8">
    <source>
        <dbReference type="ARBA" id="ARBA00022989"/>
    </source>
</evidence>
<evidence type="ECO:0000256" key="11">
    <source>
        <dbReference type="RuleBase" id="RU366056"/>
    </source>
</evidence>
<dbReference type="UniPathway" id="UPA00196"/>
<reference evidence="12 13" key="1">
    <citation type="journal article" date="2016" name="Proc. Natl. Acad. Sci. U.S.A.">
        <title>Comparative genomics of biotechnologically important yeasts.</title>
        <authorList>
            <person name="Riley R."/>
            <person name="Haridas S."/>
            <person name="Wolfe K.H."/>
            <person name="Lopes M.R."/>
            <person name="Hittinger C.T."/>
            <person name="Goeker M."/>
            <person name="Salamov A.A."/>
            <person name="Wisecaver J.H."/>
            <person name="Long T.M."/>
            <person name="Calvey C.H."/>
            <person name="Aerts A.L."/>
            <person name="Barry K.W."/>
            <person name="Choi C."/>
            <person name="Clum A."/>
            <person name="Coughlan A.Y."/>
            <person name="Deshpande S."/>
            <person name="Douglass A.P."/>
            <person name="Hanson S.J."/>
            <person name="Klenk H.-P."/>
            <person name="LaButti K.M."/>
            <person name="Lapidus A."/>
            <person name="Lindquist E.A."/>
            <person name="Lipzen A.M."/>
            <person name="Meier-Kolthoff J.P."/>
            <person name="Ohm R.A."/>
            <person name="Otillar R.P."/>
            <person name="Pangilinan J.L."/>
            <person name="Peng Y."/>
            <person name="Rokas A."/>
            <person name="Rosa C.A."/>
            <person name="Scheuner C."/>
            <person name="Sibirny A.A."/>
            <person name="Slot J.C."/>
            <person name="Stielow J.B."/>
            <person name="Sun H."/>
            <person name="Kurtzman C.P."/>
            <person name="Blackwell M."/>
            <person name="Grigoriev I.V."/>
            <person name="Jeffries T.W."/>
        </authorList>
    </citation>
    <scope>NUCLEOTIDE SEQUENCE [LARGE SCALE GENOMIC DNA]</scope>
    <source>
        <strain evidence="13">ATCC 18201 / CBS 1600 / BCRC 20928 / JCM 3617 / NBRC 0987 / NRRL Y-1542</strain>
    </source>
</reference>
<sequence>MKQRITFLLHSLEDIDTDNVLFSDEKVKIPSSLFSLRQDRITLTKDELPQEISELFSKLYMFRIQWSSETAKRTEVFQNFLQLGFAAHLIPSTLEYEPVFDEFGKFIAKNLDVKFTHENLISTATSATYNSLDEVKSSTFQQFLSVLTPKLDRISFVQDFDIKWEQSELVITWNSEPFDSTIERTNEIRKEVALFESKELYGDLELVGFRTVIGEEYQPPEKTLLIVKPRHSLVKDTVLGVSFQQPVGLHPDLHIDFSPNVTSPFSSCEMFIVNTMPSVLFFDQYQYNEDKLHLVSSWGENDLEAPNWKVEKFGSVQLFKVKDYTNGVDIKFHTRYIKPSTENHFKIATPEVFWACEADLFMADWDMIERNPFDNYNLGFESFFEPSTVFYHYNKNVSSLPLTIPSADADDFSTVQIVTSVSVVIGSIYLLMKLFGSLVALNRPETKDEKKIK</sequence>
<keyword evidence="8" id="KW-1133">Transmembrane helix</keyword>
<dbReference type="PANTHER" id="PTHR28533">
    <property type="entry name" value="PROTEIN PBN1"/>
    <property type="match status" value="1"/>
</dbReference>
<dbReference type="OMA" id="YKINEWG"/>
<comment type="pathway">
    <text evidence="2 11">Glycolipid biosynthesis; glycosylphosphatidylinositol-anchor biosynthesis.</text>
</comment>
<evidence type="ECO:0000256" key="2">
    <source>
        <dbReference type="ARBA" id="ARBA00004687"/>
    </source>
</evidence>
<evidence type="ECO:0000313" key="13">
    <source>
        <dbReference type="Proteomes" id="UP000094389"/>
    </source>
</evidence>
<comment type="similarity">
    <text evidence="3 11">Belongs to the PIGX family.</text>
</comment>
<dbReference type="PANTHER" id="PTHR28533:SF1">
    <property type="entry name" value="PROTEIN PBN1"/>
    <property type="match status" value="1"/>
</dbReference>
<accession>A0A1E4S4F5</accession>
<dbReference type="SMART" id="SM00780">
    <property type="entry name" value="PIG-X"/>
    <property type="match status" value="1"/>
</dbReference>
<dbReference type="EMBL" id="KV453928">
    <property type="protein sequence ID" value="ODV74330.1"/>
    <property type="molecule type" value="Genomic_DNA"/>
</dbReference>
<comment type="function">
    <text evidence="11">Required for proper folding and/or the stability of a subset of proteins in the endoplasmic reticulum. Component of glycosylphosphatidylinositol-mannosyltransferase 1 which transfers the first of the 4 mannoses in the GPI-anchor precursors during GPI-anchor biosynthesis. Probably acts by stabilizing the mannosyltransferase GPI14.</text>
</comment>
<proteinExistence type="inferred from homology"/>
<evidence type="ECO:0000256" key="9">
    <source>
        <dbReference type="ARBA" id="ARBA00023136"/>
    </source>
</evidence>